<organism evidence="3 4">
    <name type="scientific">Paragemmobacter straminiformis</name>
    <dbReference type="NCBI Taxonomy" id="2045119"/>
    <lineage>
        <taxon>Bacteria</taxon>
        <taxon>Pseudomonadati</taxon>
        <taxon>Pseudomonadota</taxon>
        <taxon>Alphaproteobacteria</taxon>
        <taxon>Rhodobacterales</taxon>
        <taxon>Paracoccaceae</taxon>
        <taxon>Paragemmobacter</taxon>
    </lineage>
</organism>
<keyword evidence="2" id="KW-1133">Transmembrane helix</keyword>
<gene>
    <name evidence="3" type="ORF">H7F16_01100</name>
</gene>
<evidence type="ECO:0000256" key="1">
    <source>
        <dbReference type="SAM" id="MobiDB-lite"/>
    </source>
</evidence>
<feature type="compositionally biased region" description="Basic and acidic residues" evidence="1">
    <location>
        <begin position="510"/>
        <end position="520"/>
    </location>
</feature>
<feature type="compositionally biased region" description="Basic and acidic residues" evidence="1">
    <location>
        <begin position="449"/>
        <end position="462"/>
    </location>
</feature>
<dbReference type="EMBL" id="JACLQD010000001">
    <property type="protein sequence ID" value="MBC2834084.1"/>
    <property type="molecule type" value="Genomic_DNA"/>
</dbReference>
<keyword evidence="2" id="KW-0472">Membrane</keyword>
<dbReference type="AlphaFoldDB" id="A0A842I4L7"/>
<evidence type="ECO:0000313" key="4">
    <source>
        <dbReference type="Proteomes" id="UP000555411"/>
    </source>
</evidence>
<feature type="transmembrane region" description="Helical" evidence="2">
    <location>
        <begin position="133"/>
        <end position="154"/>
    </location>
</feature>
<proteinExistence type="predicted"/>
<feature type="region of interest" description="Disordered" evidence="1">
    <location>
        <begin position="430"/>
        <end position="520"/>
    </location>
</feature>
<feature type="compositionally biased region" description="Basic residues" evidence="1">
    <location>
        <begin position="470"/>
        <end position="482"/>
    </location>
</feature>
<feature type="transmembrane region" description="Helical" evidence="2">
    <location>
        <begin position="222"/>
        <end position="241"/>
    </location>
</feature>
<sequence>MTKAELDAVAEVESLRKEALNNFDDELRTYKGRVSEARSDTSNIKLKIADAAHGLERLEGDYRNQLETALIRVKESQQKLDAFRLRHGVVGPPAAHSNMLLTVLFVTFMLLLESILNAQFFAKRNELGLVGGVLQAGMISAINVFIGYLAGFYARHKNLKGLSSALLGFGSIFIWIIVSLTINFAVAHFRDALEANSWNDAMKLAISTLIAKPLELSSLDSWMLFLIGLIVTLSSFLKGYYSADPLPGYNALWDSVERAIDDYAHSYGEAHASMDKEFKDLVQELRSEVDTRRANLRSAVDALDSRGAMLDGLRVFLRTTNGAANQLLAVYREANLASRKEPPPEYFNEVFSFGDADVTDRKLESLNVEFVEVEIRKMEDLVNVGVEKLTKAQKRSLQAFPTVQDIKAGRIEQRSGEDSHRFTRSIEDLDELFPADSTPVSDNPEPEPEPAKRSEESNDQVKKPAPKAAATKKRSASPRKKTTTADEGTVPTNPSGAPTRAAEENGDLFESERRSGGDNQ</sequence>
<accession>A0A842I4L7</accession>
<evidence type="ECO:0000256" key="2">
    <source>
        <dbReference type="SAM" id="Phobius"/>
    </source>
</evidence>
<keyword evidence="2" id="KW-0812">Transmembrane</keyword>
<feature type="transmembrane region" description="Helical" evidence="2">
    <location>
        <begin position="166"/>
        <end position="189"/>
    </location>
</feature>
<reference evidence="3 4" key="1">
    <citation type="journal article" date="2017" name="Int. J. Syst. Evol. Microbiol.">
        <title>Gemmobacter straminiformis sp. nov., isolated from an artificial fountain.</title>
        <authorList>
            <person name="Kang J.Y."/>
            <person name="Kim M.J."/>
            <person name="Chun J."/>
            <person name="Son K.P."/>
            <person name="Jahng K.Y."/>
        </authorList>
    </citation>
    <scope>NUCLEOTIDE SEQUENCE [LARGE SCALE GENOMIC DNA]</scope>
    <source>
        <strain evidence="3 4">CAM-8</strain>
    </source>
</reference>
<protein>
    <submittedName>
        <fullName evidence="3">Uncharacterized protein</fullName>
    </submittedName>
</protein>
<keyword evidence="4" id="KW-1185">Reference proteome</keyword>
<name>A0A842I4L7_9RHOB</name>
<dbReference type="Proteomes" id="UP000555411">
    <property type="component" value="Unassembled WGS sequence"/>
</dbReference>
<evidence type="ECO:0000313" key="3">
    <source>
        <dbReference type="EMBL" id="MBC2834084.1"/>
    </source>
</evidence>
<feature type="transmembrane region" description="Helical" evidence="2">
    <location>
        <begin position="100"/>
        <end position="121"/>
    </location>
</feature>
<comment type="caution">
    <text evidence="3">The sequence shown here is derived from an EMBL/GenBank/DDBJ whole genome shotgun (WGS) entry which is preliminary data.</text>
</comment>